<dbReference type="PROSITE" id="PS50850">
    <property type="entry name" value="MFS"/>
    <property type="match status" value="1"/>
</dbReference>
<dbReference type="Proteomes" id="UP000324222">
    <property type="component" value="Unassembled WGS sequence"/>
</dbReference>
<evidence type="ECO:0000259" key="6">
    <source>
        <dbReference type="PROSITE" id="PS50850"/>
    </source>
</evidence>
<keyword evidence="3 5" id="KW-1133">Transmembrane helix</keyword>
<feature type="transmembrane region" description="Helical" evidence="5">
    <location>
        <begin position="301"/>
        <end position="327"/>
    </location>
</feature>
<reference evidence="7 8" key="1">
    <citation type="submission" date="2019-05" db="EMBL/GenBank/DDBJ databases">
        <title>Another draft genome of Portunus trituberculatus and its Hox gene families provides insights of decapod evolution.</title>
        <authorList>
            <person name="Jeong J.-H."/>
            <person name="Song I."/>
            <person name="Kim S."/>
            <person name="Choi T."/>
            <person name="Kim D."/>
            <person name="Ryu S."/>
            <person name="Kim W."/>
        </authorList>
    </citation>
    <scope>NUCLEOTIDE SEQUENCE [LARGE SCALE GENOMIC DNA]</scope>
    <source>
        <tissue evidence="7">Muscle</tissue>
    </source>
</reference>
<dbReference type="InterPro" id="IPR020846">
    <property type="entry name" value="MFS_dom"/>
</dbReference>
<feature type="transmembrane region" description="Helical" evidence="5">
    <location>
        <begin position="6"/>
        <end position="24"/>
    </location>
</feature>
<evidence type="ECO:0000256" key="4">
    <source>
        <dbReference type="ARBA" id="ARBA00023136"/>
    </source>
</evidence>
<comment type="subcellular location">
    <subcellularLocation>
        <location evidence="1">Membrane</location>
        <topology evidence="1">Multi-pass membrane protein</topology>
    </subcellularLocation>
</comment>
<keyword evidence="8" id="KW-1185">Reference proteome</keyword>
<dbReference type="GO" id="GO:0022857">
    <property type="term" value="F:transmembrane transporter activity"/>
    <property type="evidence" value="ECO:0007669"/>
    <property type="project" value="InterPro"/>
</dbReference>
<sequence>MLRVAASTPMVVSVVISAVAGVVVERLGVRLCLTISTCVLCFTWVMIAKATGFWVLLVARVLQGIVASVNMVVIVVYPAEVSQVQWRGIMIGVIEAMIMLGALLTYLGGLILSPSLLAFTFAAFLVPPLVLFFFLRESPLWLARRDREDDIVETLVCLRGNSVDIKPELELVKSTVCTEKVHNPASAEQLMLFRKPGYLRSIVLCILVLLFKELTGQYAVLIYTVKMFQLVGSTLDPYWCAVVMGMARFLPCFLSWILIERLPRRLLLSTCMTVTAVSLAILGVFLSVWSDSREDLVPHMGLVPVVCLSIFTLAYGIGIGPISWTIVEELLPSQSIPTPLLLPLVSLLPPVLPVRTGRSSGALLHPVLSWAAAVNKT</sequence>
<evidence type="ECO:0000313" key="7">
    <source>
        <dbReference type="EMBL" id="MPC32207.1"/>
    </source>
</evidence>
<feature type="transmembrane region" description="Helical" evidence="5">
    <location>
        <begin position="89"/>
        <end position="109"/>
    </location>
</feature>
<dbReference type="InterPro" id="IPR036259">
    <property type="entry name" value="MFS_trans_sf"/>
</dbReference>
<proteinExistence type="predicted"/>
<evidence type="ECO:0000256" key="1">
    <source>
        <dbReference type="ARBA" id="ARBA00004141"/>
    </source>
</evidence>
<evidence type="ECO:0000256" key="5">
    <source>
        <dbReference type="SAM" id="Phobius"/>
    </source>
</evidence>
<accession>A0A5B7EFS8</accession>
<evidence type="ECO:0000256" key="3">
    <source>
        <dbReference type="ARBA" id="ARBA00022989"/>
    </source>
</evidence>
<dbReference type="GO" id="GO:0016020">
    <property type="term" value="C:membrane"/>
    <property type="evidence" value="ECO:0007669"/>
    <property type="project" value="UniProtKB-SubCell"/>
</dbReference>
<evidence type="ECO:0000313" key="8">
    <source>
        <dbReference type="Proteomes" id="UP000324222"/>
    </source>
</evidence>
<evidence type="ECO:0000256" key="2">
    <source>
        <dbReference type="ARBA" id="ARBA00022692"/>
    </source>
</evidence>
<protein>
    <submittedName>
        <fullName evidence="7">Facilitated trehalose transporter Tret1</fullName>
    </submittedName>
</protein>
<dbReference type="Gene3D" id="1.20.1250.20">
    <property type="entry name" value="MFS general substrate transporter like domains"/>
    <property type="match status" value="1"/>
</dbReference>
<feature type="transmembrane region" description="Helical" evidence="5">
    <location>
        <begin position="237"/>
        <end position="259"/>
    </location>
</feature>
<feature type="transmembrane region" description="Helical" evidence="5">
    <location>
        <begin position="115"/>
        <end position="135"/>
    </location>
</feature>
<gene>
    <name evidence="7" type="primary">Tret1_16</name>
    <name evidence="7" type="ORF">E2C01_025513</name>
</gene>
<feature type="domain" description="Major facilitator superfamily (MFS) profile" evidence="6">
    <location>
        <begin position="1"/>
        <end position="377"/>
    </location>
</feature>
<feature type="transmembrane region" description="Helical" evidence="5">
    <location>
        <begin position="201"/>
        <end position="225"/>
    </location>
</feature>
<organism evidence="7 8">
    <name type="scientific">Portunus trituberculatus</name>
    <name type="common">Swimming crab</name>
    <name type="synonym">Neptunus trituberculatus</name>
    <dbReference type="NCBI Taxonomy" id="210409"/>
    <lineage>
        <taxon>Eukaryota</taxon>
        <taxon>Metazoa</taxon>
        <taxon>Ecdysozoa</taxon>
        <taxon>Arthropoda</taxon>
        <taxon>Crustacea</taxon>
        <taxon>Multicrustacea</taxon>
        <taxon>Malacostraca</taxon>
        <taxon>Eumalacostraca</taxon>
        <taxon>Eucarida</taxon>
        <taxon>Decapoda</taxon>
        <taxon>Pleocyemata</taxon>
        <taxon>Brachyura</taxon>
        <taxon>Eubrachyura</taxon>
        <taxon>Portunoidea</taxon>
        <taxon>Portunidae</taxon>
        <taxon>Portuninae</taxon>
        <taxon>Portunus</taxon>
    </lineage>
</organism>
<feature type="transmembrane region" description="Helical" evidence="5">
    <location>
        <begin position="31"/>
        <end position="47"/>
    </location>
</feature>
<dbReference type="PANTHER" id="PTHR48021">
    <property type="match status" value="1"/>
</dbReference>
<dbReference type="SUPFAM" id="SSF103473">
    <property type="entry name" value="MFS general substrate transporter"/>
    <property type="match status" value="1"/>
</dbReference>
<dbReference type="EMBL" id="VSRR010002584">
    <property type="protein sequence ID" value="MPC32207.1"/>
    <property type="molecule type" value="Genomic_DNA"/>
</dbReference>
<feature type="transmembrane region" description="Helical" evidence="5">
    <location>
        <begin position="266"/>
        <end position="289"/>
    </location>
</feature>
<keyword evidence="2 5" id="KW-0812">Transmembrane</keyword>
<comment type="caution">
    <text evidence="7">The sequence shown here is derived from an EMBL/GenBank/DDBJ whole genome shotgun (WGS) entry which is preliminary data.</text>
</comment>
<dbReference type="InterPro" id="IPR050549">
    <property type="entry name" value="MFS_Trehalose_Transporter"/>
</dbReference>
<dbReference type="Pfam" id="PF00083">
    <property type="entry name" value="Sugar_tr"/>
    <property type="match status" value="1"/>
</dbReference>
<dbReference type="PANTHER" id="PTHR48021:SF1">
    <property type="entry name" value="GH07001P-RELATED"/>
    <property type="match status" value="1"/>
</dbReference>
<dbReference type="OrthoDB" id="6612291at2759"/>
<dbReference type="AlphaFoldDB" id="A0A5B7EFS8"/>
<dbReference type="InterPro" id="IPR005828">
    <property type="entry name" value="MFS_sugar_transport-like"/>
</dbReference>
<feature type="transmembrane region" description="Helical" evidence="5">
    <location>
        <begin position="53"/>
        <end position="77"/>
    </location>
</feature>
<keyword evidence="4 5" id="KW-0472">Membrane</keyword>
<name>A0A5B7EFS8_PORTR</name>